<dbReference type="EMBL" id="CP015249">
    <property type="protein sequence ID" value="ANB18785.1"/>
    <property type="molecule type" value="Genomic_DNA"/>
</dbReference>
<proteinExistence type="predicted"/>
<keyword evidence="1" id="KW-0732">Signal</keyword>
<sequence>MRISRLALALALAAAGAGAQEAIARDVAAEKGPKGEPAVTSLQARCLPSACLPVEVYQRAVATQAFLVGNTGPSPVSIAQVASLAGDGTARFDPVVLAPGAETRVTVEQPVGDVLGLQTVHFDVISPDTGRLRLSFPVFVQSAYAPERPQVDLGYVRRSEASPKLVGISSYQAAPLSVLEIVQKPYWLSVMVVPRAPGADVQSAELRTVLLPSAPLGELSGHVLVKTNVADQPLLAVGVRAHVYGDVNAMPATISFGAVKQGEPAVQEITLRAVDGKPLSITRVAQVGEDLAFSSKPCGEGCVHLRMDLDTAQARLISKRAATVWFEGREESVELPFSGLVVGPDTNVHSLGVVTGEEDIKVDGEKKGGQP</sequence>
<organism evidence="2 3">
    <name type="scientific">Dokdonella koreensis DS-123</name>
    <dbReference type="NCBI Taxonomy" id="1300342"/>
    <lineage>
        <taxon>Bacteria</taxon>
        <taxon>Pseudomonadati</taxon>
        <taxon>Pseudomonadota</taxon>
        <taxon>Gammaproteobacteria</taxon>
        <taxon>Lysobacterales</taxon>
        <taxon>Rhodanobacteraceae</taxon>
        <taxon>Dokdonella</taxon>
    </lineage>
</organism>
<dbReference type="OrthoDB" id="273711at2"/>
<gene>
    <name evidence="2" type="ORF">I596_2790</name>
</gene>
<dbReference type="Proteomes" id="UP000076830">
    <property type="component" value="Chromosome"/>
</dbReference>
<evidence type="ECO:0000256" key="1">
    <source>
        <dbReference type="SAM" id="SignalP"/>
    </source>
</evidence>
<evidence type="ECO:0008006" key="4">
    <source>
        <dbReference type="Google" id="ProtNLM"/>
    </source>
</evidence>
<accession>A0A160DW09</accession>
<feature type="chain" id="PRO_5007813909" description="Secreted protein" evidence="1">
    <location>
        <begin position="20"/>
        <end position="371"/>
    </location>
</feature>
<keyword evidence="3" id="KW-1185">Reference proteome</keyword>
<dbReference type="RefSeq" id="WP_067648746.1">
    <property type="nucleotide sequence ID" value="NZ_CP015249.1"/>
</dbReference>
<dbReference type="AlphaFoldDB" id="A0A160DW09"/>
<protein>
    <recommendedName>
        <fullName evidence="4">Secreted protein</fullName>
    </recommendedName>
</protein>
<dbReference type="STRING" id="1300342.I596_2790"/>
<dbReference type="KEGG" id="dko:I596_2790"/>
<evidence type="ECO:0000313" key="2">
    <source>
        <dbReference type="EMBL" id="ANB18785.1"/>
    </source>
</evidence>
<evidence type="ECO:0000313" key="3">
    <source>
        <dbReference type="Proteomes" id="UP000076830"/>
    </source>
</evidence>
<feature type="signal peptide" evidence="1">
    <location>
        <begin position="1"/>
        <end position="19"/>
    </location>
</feature>
<name>A0A160DW09_9GAMM</name>
<reference evidence="2 3" key="1">
    <citation type="submission" date="2016-04" db="EMBL/GenBank/DDBJ databases">
        <title>Complete genome sequence of Dokdonella koreensis DS-123T.</title>
        <authorList>
            <person name="Kim J.F."/>
            <person name="Lee H."/>
            <person name="Kwak M.-J."/>
        </authorList>
    </citation>
    <scope>NUCLEOTIDE SEQUENCE [LARGE SCALE GENOMIC DNA]</scope>
    <source>
        <strain evidence="2 3">DS-123</strain>
    </source>
</reference>